<dbReference type="AlphaFoldDB" id="A0A9P8LFX4"/>
<evidence type="ECO:0000313" key="2">
    <source>
        <dbReference type="EMBL" id="KAH0563365.1"/>
    </source>
</evidence>
<comment type="caution">
    <text evidence="2">The sequence shown here is derived from an EMBL/GenBank/DDBJ whole genome shotgun (WGS) entry which is preliminary data.</text>
</comment>
<feature type="region of interest" description="Disordered" evidence="1">
    <location>
        <begin position="7"/>
        <end position="33"/>
    </location>
</feature>
<feature type="compositionally biased region" description="Basic and acidic residues" evidence="1">
    <location>
        <begin position="7"/>
        <end position="21"/>
    </location>
</feature>
<evidence type="ECO:0000256" key="1">
    <source>
        <dbReference type="SAM" id="MobiDB-lite"/>
    </source>
</evidence>
<name>A0A9P8LFX4_9PEZI</name>
<sequence length="272" mass="30981">MWQYHVAEARTERGDNREGKLRRPIHPLGGGGGIAMDGSATVPKTHPIHLGPNDNNYYFKDADTSGPSLAGLLDFPNTRELRKWLESRAVQDLWKQYNDFRMRGFEGVEIGVYGAMRERGPYQGIGAVHLLRTDNVKWEGISARTRPLLVTLWYARRLVMTNPEVFIKFIGFPEGTENIARGVRCLRLMWDRKVKNLSVAPSKNQPAFSVPRYLDPANPSYRRPDGSRHIVEETHSPVSTDGPTPLKQRQADNQLTDELLLEICCWHRMYAA</sequence>
<keyword evidence="3" id="KW-1185">Reference proteome</keyword>
<reference evidence="2" key="1">
    <citation type="submission" date="2021-03" db="EMBL/GenBank/DDBJ databases">
        <title>Comparative genomics and phylogenomic investigation of the class Geoglossomycetes provide insights into ecological specialization and systematics.</title>
        <authorList>
            <person name="Melie T."/>
            <person name="Pirro S."/>
            <person name="Miller A.N."/>
            <person name="Quandt A."/>
        </authorList>
    </citation>
    <scope>NUCLEOTIDE SEQUENCE</scope>
    <source>
        <strain evidence="2">CAQ_001_2017</strain>
    </source>
</reference>
<gene>
    <name evidence="2" type="ORF">GP486_002072</name>
</gene>
<dbReference type="EMBL" id="JAGHQM010000213">
    <property type="protein sequence ID" value="KAH0563365.1"/>
    <property type="molecule type" value="Genomic_DNA"/>
</dbReference>
<dbReference type="Proteomes" id="UP000750711">
    <property type="component" value="Unassembled WGS sequence"/>
</dbReference>
<accession>A0A9P8LFX4</accession>
<protein>
    <submittedName>
        <fullName evidence="2">Uncharacterized protein</fullName>
    </submittedName>
</protein>
<proteinExistence type="predicted"/>
<evidence type="ECO:0000313" key="3">
    <source>
        <dbReference type="Proteomes" id="UP000750711"/>
    </source>
</evidence>
<organism evidence="2 3">
    <name type="scientific">Trichoglossum hirsutum</name>
    <dbReference type="NCBI Taxonomy" id="265104"/>
    <lineage>
        <taxon>Eukaryota</taxon>
        <taxon>Fungi</taxon>
        <taxon>Dikarya</taxon>
        <taxon>Ascomycota</taxon>
        <taxon>Pezizomycotina</taxon>
        <taxon>Geoglossomycetes</taxon>
        <taxon>Geoglossales</taxon>
        <taxon>Geoglossaceae</taxon>
        <taxon>Trichoglossum</taxon>
    </lineage>
</organism>